<reference evidence="2 3" key="1">
    <citation type="submission" date="2019-02" db="EMBL/GenBank/DDBJ databases">
        <title>Draft genome sequence of Amycolatopsis sp. 8-3EHSu isolated from roots of Suaeda maritima.</title>
        <authorList>
            <person name="Duangmal K."/>
            <person name="Chantavorakit T."/>
        </authorList>
    </citation>
    <scope>NUCLEOTIDE SEQUENCE [LARGE SCALE GENOMIC DNA]</scope>
    <source>
        <strain evidence="2 3">8-3EHSu</strain>
    </source>
</reference>
<dbReference type="SUPFAM" id="SSF51556">
    <property type="entry name" value="Metallo-dependent hydrolases"/>
    <property type="match status" value="1"/>
</dbReference>
<sequence length="250" mass="26478">MSVIDAHVRIGDGREVALGAATLLSTMDELGIDRALVAPGERCIAVANAEGNDLTTAAAAASGGRLLAYAVANPWFGRAAVDELARARDAGAVALAVDSVLQGFDLLDGLVEPLLTFAAGQGWPVYVRTGTPPSAVPLPLATLARRFPELDFLMGRSGATDFWIDAAPALRYAPNLYADTSYAPWDTVLSEFARDPEIGVGRVVFSTDAPYTVPRAEVARVRDWTIGEDDRARVLGGTVLELLERKGERG</sequence>
<evidence type="ECO:0000313" key="2">
    <source>
        <dbReference type="EMBL" id="RZQ65575.1"/>
    </source>
</evidence>
<accession>A0A4V2EMM0</accession>
<dbReference type="RefSeq" id="WP_130473147.1">
    <property type="nucleotide sequence ID" value="NZ_SFCC01000001.1"/>
</dbReference>
<dbReference type="EMBL" id="SFCC01000001">
    <property type="protein sequence ID" value="RZQ65575.1"/>
    <property type="molecule type" value="Genomic_DNA"/>
</dbReference>
<dbReference type="Proteomes" id="UP000292003">
    <property type="component" value="Unassembled WGS sequence"/>
</dbReference>
<proteinExistence type="predicted"/>
<comment type="caution">
    <text evidence="2">The sequence shown here is derived from an EMBL/GenBank/DDBJ whole genome shotgun (WGS) entry which is preliminary data.</text>
</comment>
<keyword evidence="2" id="KW-0378">Hydrolase</keyword>
<dbReference type="Pfam" id="PF04909">
    <property type="entry name" value="Amidohydro_2"/>
    <property type="match status" value="1"/>
</dbReference>
<dbReference type="InterPro" id="IPR032466">
    <property type="entry name" value="Metal_Hydrolase"/>
</dbReference>
<dbReference type="GO" id="GO:0016787">
    <property type="term" value="F:hydrolase activity"/>
    <property type="evidence" value="ECO:0007669"/>
    <property type="project" value="UniProtKB-KW"/>
</dbReference>
<dbReference type="AlphaFoldDB" id="A0A4V2EMM0"/>
<gene>
    <name evidence="2" type="ORF">EWH70_00280</name>
</gene>
<evidence type="ECO:0000313" key="3">
    <source>
        <dbReference type="Proteomes" id="UP000292003"/>
    </source>
</evidence>
<dbReference type="Gene3D" id="3.20.20.140">
    <property type="entry name" value="Metal-dependent hydrolases"/>
    <property type="match status" value="1"/>
</dbReference>
<organism evidence="2 3">
    <name type="scientific">Amycolatopsis suaedae</name>
    <dbReference type="NCBI Taxonomy" id="2510978"/>
    <lineage>
        <taxon>Bacteria</taxon>
        <taxon>Bacillati</taxon>
        <taxon>Actinomycetota</taxon>
        <taxon>Actinomycetes</taxon>
        <taxon>Pseudonocardiales</taxon>
        <taxon>Pseudonocardiaceae</taxon>
        <taxon>Amycolatopsis</taxon>
    </lineage>
</organism>
<dbReference type="InterPro" id="IPR006680">
    <property type="entry name" value="Amidohydro-rel"/>
</dbReference>
<keyword evidence="3" id="KW-1185">Reference proteome</keyword>
<evidence type="ECO:0000259" key="1">
    <source>
        <dbReference type="Pfam" id="PF04909"/>
    </source>
</evidence>
<name>A0A4V2EMM0_9PSEU</name>
<feature type="domain" description="Amidohydrolase-related" evidence="1">
    <location>
        <begin position="37"/>
        <end position="242"/>
    </location>
</feature>
<protein>
    <submittedName>
        <fullName evidence="2">Amidohydrolase</fullName>
    </submittedName>
</protein>
<dbReference type="OrthoDB" id="1407586at2"/>